<protein>
    <submittedName>
        <fullName evidence="7">MFS transporter</fullName>
    </submittedName>
</protein>
<feature type="transmembrane region" description="Helical" evidence="5">
    <location>
        <begin position="328"/>
        <end position="352"/>
    </location>
</feature>
<feature type="transmembrane region" description="Helical" evidence="5">
    <location>
        <begin position="306"/>
        <end position="322"/>
    </location>
</feature>
<dbReference type="CDD" id="cd17319">
    <property type="entry name" value="MFS_ExuT_GudP_like"/>
    <property type="match status" value="1"/>
</dbReference>
<evidence type="ECO:0000256" key="4">
    <source>
        <dbReference type="ARBA" id="ARBA00023136"/>
    </source>
</evidence>
<feature type="transmembrane region" description="Helical" evidence="5">
    <location>
        <begin position="171"/>
        <end position="190"/>
    </location>
</feature>
<dbReference type="GO" id="GO:0015134">
    <property type="term" value="F:hexuronate transmembrane transporter activity"/>
    <property type="evidence" value="ECO:0007669"/>
    <property type="project" value="TreeGrafter"/>
</dbReference>
<dbReference type="RefSeq" id="WP_186561770.1">
    <property type="nucleotide sequence ID" value="NZ_JACNMF010000003.1"/>
</dbReference>
<dbReference type="InterPro" id="IPR036259">
    <property type="entry name" value="MFS_trans_sf"/>
</dbReference>
<comment type="caution">
    <text evidence="7">The sequence shown here is derived from an EMBL/GenBank/DDBJ whole genome shotgun (WGS) entry which is preliminary data.</text>
</comment>
<dbReference type="Pfam" id="PF07690">
    <property type="entry name" value="MFS_1"/>
    <property type="match status" value="1"/>
</dbReference>
<evidence type="ECO:0000256" key="2">
    <source>
        <dbReference type="ARBA" id="ARBA00022692"/>
    </source>
</evidence>
<evidence type="ECO:0000259" key="6">
    <source>
        <dbReference type="PROSITE" id="PS50850"/>
    </source>
</evidence>
<feature type="transmembrane region" description="Helical" evidence="5">
    <location>
        <begin position="143"/>
        <end position="165"/>
    </location>
</feature>
<dbReference type="Proteomes" id="UP000656244">
    <property type="component" value="Unassembled WGS sequence"/>
</dbReference>
<dbReference type="PROSITE" id="PS50850">
    <property type="entry name" value="MFS"/>
    <property type="match status" value="1"/>
</dbReference>
<name>A0A923KGM1_9FLAO</name>
<keyword evidence="8" id="KW-1185">Reference proteome</keyword>
<gene>
    <name evidence="7" type="ORF">H7U19_09550</name>
</gene>
<feature type="transmembrane region" description="Helical" evidence="5">
    <location>
        <begin position="272"/>
        <end position="294"/>
    </location>
</feature>
<evidence type="ECO:0000313" key="8">
    <source>
        <dbReference type="Proteomes" id="UP000656244"/>
    </source>
</evidence>
<reference evidence="7" key="1">
    <citation type="submission" date="2020-08" db="EMBL/GenBank/DDBJ databases">
        <title>Hyunsoonleella sp. strain SJ7 genome sequencing and assembly.</title>
        <authorList>
            <person name="Kim I."/>
        </authorList>
    </citation>
    <scope>NUCLEOTIDE SEQUENCE</scope>
    <source>
        <strain evidence="7">SJ7</strain>
    </source>
</reference>
<sequence length="432" mass="47259">MSKTNKIGNYRYRILALLMFATTINYFDRSIIGVMAPTLEKMFGWTNTDYANIMISFKVAYAIGMLSMGGLIDRLGTKKGYVLSIGLWSVFGMLHAAVRPGFSVIGFAAARFGLGFGESGNFPAAIKTTAEWFPKKDRAFATGLFNAATSIGAIAAPFVIGWIVHENGKNWQIPFLITGVLSAIWVFLWLRTYKKPEVHPKVSKEELAYIQEDSEAENEEKLPWKAVAGKRQTWAFALAKVTDAVWWFYLFWGAKFLAETFDVNIKNIALPFFVIYILADGGSILGGYLSGVFIRKGWSVNKARKITLLICGLIILPVAFVAITDNKWLAICLMGLGAAGHQAWSANIFTLASDVFPKKATASVVGIGGMVGAVAGIIADFALGSVLDQAGNTGYFWAFLIAGSSYLIILGFVHLIMPKMTPMDENLNLIEG</sequence>
<evidence type="ECO:0000313" key="7">
    <source>
        <dbReference type="EMBL" id="MBC3758646.1"/>
    </source>
</evidence>
<dbReference type="EMBL" id="JACNMF010000003">
    <property type="protein sequence ID" value="MBC3758646.1"/>
    <property type="molecule type" value="Genomic_DNA"/>
</dbReference>
<comment type="subcellular location">
    <subcellularLocation>
        <location evidence="1">Membrane</location>
        <topology evidence="1">Multi-pass membrane protein</topology>
    </subcellularLocation>
</comment>
<dbReference type="PANTHER" id="PTHR11662:SF285">
    <property type="entry name" value="HEXURONATE TRANSPORTER"/>
    <property type="match status" value="1"/>
</dbReference>
<feature type="transmembrane region" description="Helical" evidence="5">
    <location>
        <begin position="234"/>
        <end position="252"/>
    </location>
</feature>
<dbReference type="GO" id="GO:0016020">
    <property type="term" value="C:membrane"/>
    <property type="evidence" value="ECO:0007669"/>
    <property type="project" value="UniProtKB-SubCell"/>
</dbReference>
<accession>A0A923KGM1</accession>
<keyword evidence="2 5" id="KW-0812">Transmembrane</keyword>
<keyword evidence="3 5" id="KW-1133">Transmembrane helix</keyword>
<feature type="transmembrane region" description="Helical" evidence="5">
    <location>
        <begin position="395"/>
        <end position="417"/>
    </location>
</feature>
<dbReference type="Gene3D" id="1.20.1250.20">
    <property type="entry name" value="MFS general substrate transporter like domains"/>
    <property type="match status" value="2"/>
</dbReference>
<evidence type="ECO:0000256" key="5">
    <source>
        <dbReference type="SAM" id="Phobius"/>
    </source>
</evidence>
<evidence type="ECO:0000256" key="3">
    <source>
        <dbReference type="ARBA" id="ARBA00022989"/>
    </source>
</evidence>
<dbReference type="InterPro" id="IPR020846">
    <property type="entry name" value="MFS_dom"/>
</dbReference>
<keyword evidence="4 5" id="KW-0472">Membrane</keyword>
<feature type="transmembrane region" description="Helical" evidence="5">
    <location>
        <begin position="12"/>
        <end position="38"/>
    </location>
</feature>
<dbReference type="SUPFAM" id="SSF103473">
    <property type="entry name" value="MFS general substrate transporter"/>
    <property type="match status" value="1"/>
</dbReference>
<feature type="transmembrane region" description="Helical" evidence="5">
    <location>
        <begin position="50"/>
        <end position="68"/>
    </location>
</feature>
<feature type="transmembrane region" description="Helical" evidence="5">
    <location>
        <begin position="364"/>
        <end position="383"/>
    </location>
</feature>
<organism evidence="7 8">
    <name type="scientific">Hyunsoonleella aquatilis</name>
    <dbReference type="NCBI Taxonomy" id="2762758"/>
    <lineage>
        <taxon>Bacteria</taxon>
        <taxon>Pseudomonadati</taxon>
        <taxon>Bacteroidota</taxon>
        <taxon>Flavobacteriia</taxon>
        <taxon>Flavobacteriales</taxon>
        <taxon>Flavobacteriaceae</taxon>
    </lineage>
</organism>
<dbReference type="AlphaFoldDB" id="A0A923KGM1"/>
<dbReference type="InterPro" id="IPR050382">
    <property type="entry name" value="MFS_Na/Anion_cotransporter"/>
</dbReference>
<evidence type="ECO:0000256" key="1">
    <source>
        <dbReference type="ARBA" id="ARBA00004141"/>
    </source>
</evidence>
<dbReference type="PANTHER" id="PTHR11662">
    <property type="entry name" value="SOLUTE CARRIER FAMILY 17"/>
    <property type="match status" value="1"/>
</dbReference>
<dbReference type="InterPro" id="IPR011701">
    <property type="entry name" value="MFS"/>
</dbReference>
<proteinExistence type="predicted"/>
<feature type="domain" description="Major facilitator superfamily (MFS) profile" evidence="6">
    <location>
        <begin position="14"/>
        <end position="421"/>
    </location>
</feature>